<reference evidence="3 4" key="1">
    <citation type="submission" date="2023-06" db="EMBL/GenBank/DDBJ databases">
        <title>Rhodococcus indonesiensis sp. nov a new member of the Rhodococcus ruber lineage isolated from a sediment of neutral hot spring.</title>
        <authorList>
            <person name="Kusuma A.B."/>
            <person name="Fenylestari G."/>
            <person name="Ammar F."/>
            <person name="Nouioui I."/>
            <person name="Goodfellow M."/>
        </authorList>
    </citation>
    <scope>NUCLEOTIDE SEQUENCE [LARGE SCALE GENOMIC DNA]</scope>
    <source>
        <strain evidence="3 4">CSLK01-03</strain>
    </source>
</reference>
<accession>A0ABT7RP52</accession>
<dbReference type="Proteomes" id="UP001233164">
    <property type="component" value="Unassembled WGS sequence"/>
</dbReference>
<dbReference type="InterPro" id="IPR042171">
    <property type="entry name" value="Acyl-CoA_hotdog"/>
</dbReference>
<dbReference type="SUPFAM" id="SSF54637">
    <property type="entry name" value="Thioesterase/thiol ester dehydrase-isomerase"/>
    <property type="match status" value="1"/>
</dbReference>
<dbReference type="InterPro" id="IPR029069">
    <property type="entry name" value="HotDog_dom_sf"/>
</dbReference>
<evidence type="ECO:0000313" key="3">
    <source>
        <dbReference type="EMBL" id="MDM7489361.1"/>
    </source>
</evidence>
<comment type="caution">
    <text evidence="3">The sequence shown here is derived from an EMBL/GenBank/DDBJ whole genome shotgun (WGS) entry which is preliminary data.</text>
</comment>
<organism evidence="3 4">
    <name type="scientific">Rhodococcus indonesiensis</name>
    <dbReference type="NCBI Taxonomy" id="3055869"/>
    <lineage>
        <taxon>Bacteria</taxon>
        <taxon>Bacillati</taxon>
        <taxon>Actinomycetota</taxon>
        <taxon>Actinomycetes</taxon>
        <taxon>Mycobacteriales</taxon>
        <taxon>Nocardiaceae</taxon>
        <taxon>Rhodococcus</taxon>
    </lineage>
</organism>
<evidence type="ECO:0000259" key="1">
    <source>
        <dbReference type="Pfam" id="PF13622"/>
    </source>
</evidence>
<dbReference type="Pfam" id="PF13622">
    <property type="entry name" value="4HBT_3"/>
    <property type="match status" value="1"/>
</dbReference>
<evidence type="ECO:0000313" key="4">
    <source>
        <dbReference type="Proteomes" id="UP001233164"/>
    </source>
</evidence>
<dbReference type="InterPro" id="IPR049449">
    <property type="entry name" value="TesB_ACOT8-like_N"/>
</dbReference>
<dbReference type="InterPro" id="IPR049450">
    <property type="entry name" value="ACOT8-like_C"/>
</dbReference>
<protein>
    <submittedName>
        <fullName evidence="3">Thioesterase family protein</fullName>
    </submittedName>
</protein>
<evidence type="ECO:0000259" key="2">
    <source>
        <dbReference type="Pfam" id="PF20789"/>
    </source>
</evidence>
<sequence length="299" mass="32412">MTETLTDPPDSSIAAVVVRGCYRLDDTETAADGTTWEVFNPSHHVASPWGPGIQHGGPVAGLLTRALEGCRPRVGTRISRVTVEILGPVPISELHTRVWVERPGRRIELLAAELRAAYPDGSIRPVARAHAWRLATGTTGDVAHHVDPRLPFGEGHDTDDLGSFPLPDSWRIGFVNAVDWQLVSPIGIRNTPTTAWMRLAQPLVQDETTSDLVQTVAIADIANGLGARLDPREWTFLNTELTVHLFEPPAGPWIGLECETSIGHDGIGMSAAVIHAPSGPVGRVTQNVLVEKRPKRLRP</sequence>
<feature type="domain" description="Acyl-CoA thioesterase-like N-terminal HotDog" evidence="1">
    <location>
        <begin position="46"/>
        <end position="133"/>
    </location>
</feature>
<dbReference type="Gene3D" id="2.40.160.210">
    <property type="entry name" value="Acyl-CoA thioesterase, double hotdog domain"/>
    <property type="match status" value="1"/>
</dbReference>
<dbReference type="EMBL" id="JAUBOF010000044">
    <property type="protein sequence ID" value="MDM7489361.1"/>
    <property type="molecule type" value="Genomic_DNA"/>
</dbReference>
<name>A0ABT7RP52_9NOCA</name>
<dbReference type="RefSeq" id="WP_289379398.1">
    <property type="nucleotide sequence ID" value="NZ_JAUBOF010000044.1"/>
</dbReference>
<keyword evidence="4" id="KW-1185">Reference proteome</keyword>
<gene>
    <name evidence="3" type="ORF">QT969_13835</name>
</gene>
<dbReference type="Pfam" id="PF20789">
    <property type="entry name" value="4HBT_3C"/>
    <property type="match status" value="1"/>
</dbReference>
<feature type="domain" description="Acyl-CoA thioesterase-like C-terminal" evidence="2">
    <location>
        <begin position="160"/>
        <end position="290"/>
    </location>
</feature>
<proteinExistence type="predicted"/>